<evidence type="ECO:0000259" key="8">
    <source>
        <dbReference type="PROSITE" id="PS50887"/>
    </source>
</evidence>
<feature type="transmembrane region" description="Helical" evidence="6">
    <location>
        <begin position="301"/>
        <end position="320"/>
    </location>
</feature>
<reference evidence="9 10" key="1">
    <citation type="submission" date="2016-10" db="EMBL/GenBank/DDBJ databases">
        <authorList>
            <person name="de Groot N.N."/>
        </authorList>
    </citation>
    <scope>NUCLEOTIDE SEQUENCE [LARGE SCALE GENOMIC DNA]</scope>
    <source>
        <strain evidence="9 10">S137</strain>
    </source>
</reference>
<feature type="domain" description="GGDEF" evidence="8">
    <location>
        <begin position="411"/>
        <end position="544"/>
    </location>
</feature>
<dbReference type="OrthoDB" id="9805474at2"/>
<evidence type="ECO:0000256" key="1">
    <source>
        <dbReference type="ARBA" id="ARBA00004651"/>
    </source>
</evidence>
<feature type="domain" description="HAMP" evidence="7">
    <location>
        <begin position="321"/>
        <end position="373"/>
    </location>
</feature>
<keyword evidence="5 6" id="KW-0472">Membrane</keyword>
<name>A0A1H0TFE3_SELRU</name>
<keyword evidence="3 6" id="KW-0812">Transmembrane</keyword>
<dbReference type="GO" id="GO:0007165">
    <property type="term" value="P:signal transduction"/>
    <property type="evidence" value="ECO:0007669"/>
    <property type="project" value="InterPro"/>
</dbReference>
<evidence type="ECO:0000259" key="7">
    <source>
        <dbReference type="PROSITE" id="PS50885"/>
    </source>
</evidence>
<organism evidence="9 10">
    <name type="scientific">Selenomonas ruminantium</name>
    <dbReference type="NCBI Taxonomy" id="971"/>
    <lineage>
        <taxon>Bacteria</taxon>
        <taxon>Bacillati</taxon>
        <taxon>Bacillota</taxon>
        <taxon>Negativicutes</taxon>
        <taxon>Selenomonadales</taxon>
        <taxon>Selenomonadaceae</taxon>
        <taxon>Selenomonas</taxon>
    </lineage>
</organism>
<dbReference type="Pfam" id="PF00672">
    <property type="entry name" value="HAMP"/>
    <property type="match status" value="1"/>
</dbReference>
<evidence type="ECO:0000256" key="6">
    <source>
        <dbReference type="SAM" id="Phobius"/>
    </source>
</evidence>
<dbReference type="Gene3D" id="3.30.450.20">
    <property type="entry name" value="PAS domain"/>
    <property type="match status" value="1"/>
</dbReference>
<dbReference type="Pfam" id="PF02743">
    <property type="entry name" value="dCache_1"/>
    <property type="match status" value="1"/>
</dbReference>
<dbReference type="GO" id="GO:0005886">
    <property type="term" value="C:plasma membrane"/>
    <property type="evidence" value="ECO:0007669"/>
    <property type="project" value="UniProtKB-SubCell"/>
</dbReference>
<dbReference type="Pfam" id="PF00990">
    <property type="entry name" value="GGDEF"/>
    <property type="match status" value="1"/>
</dbReference>
<dbReference type="Proteomes" id="UP000182412">
    <property type="component" value="Unassembled WGS sequence"/>
</dbReference>
<dbReference type="InterPro" id="IPR000160">
    <property type="entry name" value="GGDEF_dom"/>
</dbReference>
<evidence type="ECO:0000256" key="4">
    <source>
        <dbReference type="ARBA" id="ARBA00022989"/>
    </source>
</evidence>
<dbReference type="SUPFAM" id="SSF55073">
    <property type="entry name" value="Nucleotide cyclase"/>
    <property type="match status" value="1"/>
</dbReference>
<dbReference type="Gene3D" id="6.10.340.10">
    <property type="match status" value="1"/>
</dbReference>
<dbReference type="Gene3D" id="3.30.70.270">
    <property type="match status" value="1"/>
</dbReference>
<evidence type="ECO:0000256" key="3">
    <source>
        <dbReference type="ARBA" id="ARBA00022692"/>
    </source>
</evidence>
<dbReference type="CDD" id="cd12913">
    <property type="entry name" value="PDC1_MCP_like"/>
    <property type="match status" value="1"/>
</dbReference>
<evidence type="ECO:0000313" key="10">
    <source>
        <dbReference type="Proteomes" id="UP000182412"/>
    </source>
</evidence>
<dbReference type="EMBL" id="FNJQ01000023">
    <property type="protein sequence ID" value="SDP52551.1"/>
    <property type="molecule type" value="Genomic_DNA"/>
</dbReference>
<dbReference type="InterPro" id="IPR043128">
    <property type="entry name" value="Rev_trsase/Diguanyl_cyclase"/>
</dbReference>
<accession>A0A1H0TFE3</accession>
<keyword evidence="4 6" id="KW-1133">Transmembrane helix</keyword>
<protein>
    <submittedName>
        <fullName evidence="9">Diguanylate cyclase (GGDEF) domain-containing protein</fullName>
    </submittedName>
</protein>
<dbReference type="InterPro" id="IPR003660">
    <property type="entry name" value="HAMP_dom"/>
</dbReference>
<dbReference type="CDD" id="cd06225">
    <property type="entry name" value="HAMP"/>
    <property type="match status" value="1"/>
</dbReference>
<gene>
    <name evidence="9" type="ORF">SAMN05216366_12317</name>
</gene>
<sequence length="552" mass="63485">MHSIRTRFTLLTVLSIIIALSIATLIGVFSIRELGKSDTDQMLHLKCTTGAMHLESYFDSVEHSTDTVATLVQDSFDDMPYDQLENQVEHTRQLFNKVAANTHGVLTYYFRIDPEFSPTVKGFWYVKTDEDNFREHPVTDLTQYNTNIPVAPKWFTIPKMLGKSIWLPPYDTENLGTRVISYNVPIYWQKQFVGVIGMEIDYETLAQEAGKIRLFDHGYAFILDADSNVVYHPQMDSVLQYGEKVAMGAPDQVVGDQHIHYHFNGINKEAVWLPLSNGMQLYVTVPLAEINSGWQTLIRRILFAALIILLLVSFIMLRFAERITKPLLDLTESARQVAAGNYEIALDYNENDEVGLLTRTFKQLIKQTQEHINHLNRQVYIDAMTSVHNKASYESYIQKLQEQMEDPAKTLEFAVGVFDCDNLKYINDVFGHDKGDVYIKTASQLICRTFKHSPVFRIGGDEFAVLLRGEDFQNRDELFRLFRQKREELCVAAASDWEQAHVTMGLAVYDAQLDSHVIDVARRADQCMYENKRLRKEKQRRMKESTKTKADG</sequence>
<dbReference type="RefSeq" id="WP_074572809.1">
    <property type="nucleotide sequence ID" value="NZ_FNJQ01000023.1"/>
</dbReference>
<evidence type="ECO:0000313" key="9">
    <source>
        <dbReference type="EMBL" id="SDP52551.1"/>
    </source>
</evidence>
<dbReference type="NCBIfam" id="TIGR00254">
    <property type="entry name" value="GGDEF"/>
    <property type="match status" value="1"/>
</dbReference>
<dbReference type="PANTHER" id="PTHR45138:SF9">
    <property type="entry name" value="DIGUANYLATE CYCLASE DGCM-RELATED"/>
    <property type="match status" value="1"/>
</dbReference>
<evidence type="ECO:0000256" key="2">
    <source>
        <dbReference type="ARBA" id="ARBA00022475"/>
    </source>
</evidence>
<evidence type="ECO:0000256" key="5">
    <source>
        <dbReference type="ARBA" id="ARBA00023136"/>
    </source>
</evidence>
<dbReference type="SUPFAM" id="SSF158472">
    <property type="entry name" value="HAMP domain-like"/>
    <property type="match status" value="1"/>
</dbReference>
<dbReference type="PROSITE" id="PS50885">
    <property type="entry name" value="HAMP"/>
    <property type="match status" value="1"/>
</dbReference>
<dbReference type="InterPro" id="IPR050469">
    <property type="entry name" value="Diguanylate_Cyclase"/>
</dbReference>
<dbReference type="SMART" id="SM00304">
    <property type="entry name" value="HAMP"/>
    <property type="match status" value="1"/>
</dbReference>
<dbReference type="GO" id="GO:0052621">
    <property type="term" value="F:diguanylate cyclase activity"/>
    <property type="evidence" value="ECO:0007669"/>
    <property type="project" value="TreeGrafter"/>
</dbReference>
<dbReference type="InterPro" id="IPR033479">
    <property type="entry name" value="dCache_1"/>
</dbReference>
<dbReference type="SMART" id="SM00267">
    <property type="entry name" value="GGDEF"/>
    <property type="match status" value="1"/>
</dbReference>
<keyword evidence="2" id="KW-1003">Cell membrane</keyword>
<dbReference type="CDD" id="cd01949">
    <property type="entry name" value="GGDEF"/>
    <property type="match status" value="1"/>
</dbReference>
<comment type="subcellular location">
    <subcellularLocation>
        <location evidence="1">Cell membrane</location>
        <topology evidence="1">Multi-pass membrane protein</topology>
    </subcellularLocation>
</comment>
<proteinExistence type="predicted"/>
<dbReference type="PROSITE" id="PS50887">
    <property type="entry name" value="GGDEF"/>
    <property type="match status" value="1"/>
</dbReference>
<dbReference type="PANTHER" id="PTHR45138">
    <property type="entry name" value="REGULATORY COMPONENTS OF SENSORY TRANSDUCTION SYSTEM"/>
    <property type="match status" value="1"/>
</dbReference>
<dbReference type="InterPro" id="IPR029787">
    <property type="entry name" value="Nucleotide_cyclase"/>
</dbReference>
<dbReference type="AlphaFoldDB" id="A0A1H0TFE3"/>